<dbReference type="PROSITE" id="PS50977">
    <property type="entry name" value="HTH_TETR_2"/>
    <property type="match status" value="1"/>
</dbReference>
<evidence type="ECO:0000313" key="5">
    <source>
        <dbReference type="Proteomes" id="UP001317705"/>
    </source>
</evidence>
<dbReference type="InterPro" id="IPR001647">
    <property type="entry name" value="HTH_TetR"/>
</dbReference>
<evidence type="ECO:0000313" key="4">
    <source>
        <dbReference type="EMBL" id="BDV42896.1"/>
    </source>
</evidence>
<protein>
    <submittedName>
        <fullName evidence="4">TetR family transcriptional regulator</fullName>
    </submittedName>
</protein>
<dbReference type="InterPro" id="IPR009057">
    <property type="entry name" value="Homeodomain-like_sf"/>
</dbReference>
<feature type="domain" description="HTH tetR-type" evidence="3">
    <location>
        <begin position="4"/>
        <end position="64"/>
    </location>
</feature>
<dbReference type="InterPro" id="IPR054422">
    <property type="entry name" value="TetR-like_HI_0893_C"/>
</dbReference>
<evidence type="ECO:0000256" key="2">
    <source>
        <dbReference type="PROSITE-ProRule" id="PRU00335"/>
    </source>
</evidence>
<dbReference type="PANTHER" id="PTHR30055:SF207">
    <property type="entry name" value="HTH-TYPE TRANSCRIPTIONAL REPRESSOR FATR"/>
    <property type="match status" value="1"/>
</dbReference>
<organism evidence="4 5">
    <name type="scientific">Geotalea uraniireducens</name>
    <dbReference type="NCBI Taxonomy" id="351604"/>
    <lineage>
        <taxon>Bacteria</taxon>
        <taxon>Pseudomonadati</taxon>
        <taxon>Thermodesulfobacteriota</taxon>
        <taxon>Desulfuromonadia</taxon>
        <taxon>Geobacterales</taxon>
        <taxon>Geobacteraceae</taxon>
        <taxon>Geotalea</taxon>
    </lineage>
</organism>
<evidence type="ECO:0000259" key="3">
    <source>
        <dbReference type="PROSITE" id="PS50977"/>
    </source>
</evidence>
<dbReference type="Proteomes" id="UP001317705">
    <property type="component" value="Chromosome"/>
</dbReference>
<dbReference type="InterPro" id="IPR050109">
    <property type="entry name" value="HTH-type_TetR-like_transc_reg"/>
</dbReference>
<dbReference type="SUPFAM" id="SSF46689">
    <property type="entry name" value="Homeodomain-like"/>
    <property type="match status" value="1"/>
</dbReference>
<keyword evidence="1 2" id="KW-0238">DNA-binding</keyword>
<dbReference type="EMBL" id="AP027151">
    <property type="protein sequence ID" value="BDV42896.1"/>
    <property type="molecule type" value="Genomic_DNA"/>
</dbReference>
<proteinExistence type="predicted"/>
<evidence type="ECO:0000256" key="1">
    <source>
        <dbReference type="ARBA" id="ARBA00023125"/>
    </source>
</evidence>
<gene>
    <name evidence="4" type="ORF">GURASL_18190</name>
</gene>
<sequence length="191" mass="21837">MAKPDKRTEILKAALNLFAEHGFHGTPTSMIAQKAGVAAGTLYCYFESKDVLITELFREIKEQFTFTIMESYPTEESVKSKYHYLCTVLLWHFINNTDEFKYMEHFLSSPYGVAFRRARLSGTSEESDVFNELFEEGIAQHVIKDIPLVVLHALAFGPLLAVTRDHVLGFVHLDERLIEITVNACWDSIKQ</sequence>
<dbReference type="Gene3D" id="1.10.357.10">
    <property type="entry name" value="Tetracycline Repressor, domain 2"/>
    <property type="match status" value="1"/>
</dbReference>
<dbReference type="PRINTS" id="PR00455">
    <property type="entry name" value="HTHTETR"/>
</dbReference>
<dbReference type="Pfam" id="PF00440">
    <property type="entry name" value="TetR_N"/>
    <property type="match status" value="1"/>
</dbReference>
<name>A0ABM8EK39_9BACT</name>
<dbReference type="Pfam" id="PF22604">
    <property type="entry name" value="TetR_HI_0893_C"/>
    <property type="match status" value="1"/>
</dbReference>
<dbReference type="PANTHER" id="PTHR30055">
    <property type="entry name" value="HTH-TYPE TRANSCRIPTIONAL REGULATOR RUTR"/>
    <property type="match status" value="1"/>
</dbReference>
<feature type="DNA-binding region" description="H-T-H motif" evidence="2">
    <location>
        <begin position="27"/>
        <end position="46"/>
    </location>
</feature>
<reference evidence="4 5" key="1">
    <citation type="submission" date="2022-12" db="EMBL/GenBank/DDBJ databases">
        <title>Polyphasic characterization of Geotalea uranireducens NIT-SL11 newly isolated from a complex of sewage sludge and microbially reduced graphene oxide.</title>
        <authorList>
            <person name="Xie L."/>
            <person name="Yoshida N."/>
            <person name="Meng L."/>
        </authorList>
    </citation>
    <scope>NUCLEOTIDE SEQUENCE [LARGE SCALE GENOMIC DNA]</scope>
    <source>
        <strain evidence="4 5">NIT-SL11</strain>
    </source>
</reference>
<accession>A0ABM8EK39</accession>
<keyword evidence="5" id="KW-1185">Reference proteome</keyword>
<dbReference type="RefSeq" id="WP_282003604.1">
    <property type="nucleotide sequence ID" value="NZ_AP027151.1"/>
</dbReference>